<feature type="compositionally biased region" description="Basic and acidic residues" evidence="1">
    <location>
        <begin position="17"/>
        <end position="27"/>
    </location>
</feature>
<dbReference type="InterPro" id="IPR006852">
    <property type="entry name" value="TOD1_MUCI70"/>
</dbReference>
<gene>
    <name evidence="4" type="ORF">CSSPTR1EN2_LOCUS3266</name>
</gene>
<feature type="compositionally biased region" description="Acidic residues" evidence="1">
    <location>
        <begin position="228"/>
        <end position="244"/>
    </location>
</feature>
<dbReference type="Proteomes" id="UP001497512">
    <property type="component" value="Chromosome 11"/>
</dbReference>
<feature type="compositionally biased region" description="Polar residues" evidence="1">
    <location>
        <begin position="172"/>
        <end position="183"/>
    </location>
</feature>
<dbReference type="EMBL" id="OZ019903">
    <property type="protein sequence ID" value="CAK9196023.1"/>
    <property type="molecule type" value="Genomic_DNA"/>
</dbReference>
<keyword evidence="2" id="KW-1133">Transmembrane helix</keyword>
<evidence type="ECO:0000313" key="5">
    <source>
        <dbReference type="Proteomes" id="UP001497512"/>
    </source>
</evidence>
<reference evidence="4" key="1">
    <citation type="submission" date="2024-02" db="EMBL/GenBank/DDBJ databases">
        <authorList>
            <consortium name="ELIXIR-Norway"/>
            <consortium name="Elixir Norway"/>
        </authorList>
    </citation>
    <scope>NUCLEOTIDE SEQUENCE</scope>
</reference>
<evidence type="ECO:0000256" key="2">
    <source>
        <dbReference type="SAM" id="Phobius"/>
    </source>
</evidence>
<evidence type="ECO:0000259" key="3">
    <source>
        <dbReference type="Pfam" id="PF04765"/>
    </source>
</evidence>
<keyword evidence="2" id="KW-0812">Transmembrane</keyword>
<feature type="compositionally biased region" description="Polar residues" evidence="1">
    <location>
        <begin position="1"/>
        <end position="10"/>
    </location>
</feature>
<dbReference type="PANTHER" id="PTHR12956">
    <property type="entry name" value="ALKALINE CERAMIDASE-RELATED"/>
    <property type="match status" value="1"/>
</dbReference>
<keyword evidence="2" id="KW-0472">Membrane</keyword>
<accession>A0ABP0TGF1</accession>
<dbReference type="Pfam" id="PF04765">
    <property type="entry name" value="TOD1_MUCI70"/>
    <property type="match status" value="1"/>
</dbReference>
<feature type="region of interest" description="Disordered" evidence="1">
    <location>
        <begin position="1"/>
        <end position="30"/>
    </location>
</feature>
<sequence length="693" mass="79023">MNGDHSSQRPVSAAARMYDRSKGDHGGVRQSRTSRFFSAGSSALNFGRGRRPGGHTSRNFPCSTCLLSVLCLLVVLVTIYSSKVISFALKGEQGSSQLDGFFNKLDITHSELNSRRQDKRLSPQQIQGVGTESDPKHLSIGEGRDQVELVLDKVEDLAGKSNRSNSEEQRNPDPTNTEQSASLYNERERTELVEYAAQLEQEEKPKQEEMIENQGATSKQADALHQDDNDDYDDDGGEVEPEEHDTEKSDQGDASEGLHGDDSESRLDGSSHALEGDGNTRPGGAITKKDNESMIGLDLGETTSSSQEQQRRDNNIEQIDTQLAIVQKPLKSKKKCRHKTKAAPCAVDFKNTTEGLEEPKDYSNFAEFSLSYIQMEDKPAGIFDWEPRFAGHQALEERKETFHVKDQMLHCGFVQAPEGYPLSGFEFSDSDAEFLQTCHIAVSSCIFGNWDRLRFPTNKKMSDYSKKNICFVMFVDQESLDVILQEEEPKPDAKGDLGLWRIVLIKNLPYLDGRRNGKVPKFLTHRIFPNARYSIWLDSKLRLDSDPLLILEYFLWRGKHEYAISNHYDRHCVWEEVEQNKCLNKFNHTIIDQQFQFYQEDGLTQFNESDPHRLLPSYVPEGSFIVRAHTPMANLFSCLWFNEVDRFTPRDQLSFAYTYLKLVHTNPSLQFHLNMFKDCERKAITKLYHHRKG</sequence>
<dbReference type="PANTHER" id="PTHR12956:SF24">
    <property type="entry name" value="TRANSMEMBRANE PROTEIN (DUF616)"/>
    <property type="match status" value="1"/>
</dbReference>
<feature type="compositionally biased region" description="Basic and acidic residues" evidence="1">
    <location>
        <begin position="133"/>
        <end position="145"/>
    </location>
</feature>
<feature type="region of interest" description="Disordered" evidence="1">
    <location>
        <begin position="202"/>
        <end position="292"/>
    </location>
</feature>
<feature type="domain" description="TOD1/MUCI70 glycosyltransferase-like" evidence="3">
    <location>
        <begin position="370"/>
        <end position="690"/>
    </location>
</feature>
<feature type="region of interest" description="Disordered" evidence="1">
    <location>
        <begin position="157"/>
        <end position="183"/>
    </location>
</feature>
<evidence type="ECO:0000313" key="4">
    <source>
        <dbReference type="EMBL" id="CAK9196023.1"/>
    </source>
</evidence>
<keyword evidence="5" id="KW-1185">Reference proteome</keyword>
<dbReference type="InterPro" id="IPR048354">
    <property type="entry name" value="TOD1_MUCI70_glycTrfase_dom"/>
</dbReference>
<protein>
    <recommendedName>
        <fullName evidence="3">TOD1/MUCI70 glycosyltransferase-like domain-containing protein</fullName>
    </recommendedName>
</protein>
<proteinExistence type="predicted"/>
<feature type="transmembrane region" description="Helical" evidence="2">
    <location>
        <begin position="60"/>
        <end position="80"/>
    </location>
</feature>
<name>A0ABP0TGF1_9BRYO</name>
<evidence type="ECO:0000256" key="1">
    <source>
        <dbReference type="SAM" id="MobiDB-lite"/>
    </source>
</evidence>
<feature type="region of interest" description="Disordered" evidence="1">
    <location>
        <begin position="113"/>
        <end position="145"/>
    </location>
</feature>
<organism evidence="4 5">
    <name type="scientific">Sphagnum troendelagicum</name>
    <dbReference type="NCBI Taxonomy" id="128251"/>
    <lineage>
        <taxon>Eukaryota</taxon>
        <taxon>Viridiplantae</taxon>
        <taxon>Streptophyta</taxon>
        <taxon>Embryophyta</taxon>
        <taxon>Bryophyta</taxon>
        <taxon>Sphagnophytina</taxon>
        <taxon>Sphagnopsida</taxon>
        <taxon>Sphagnales</taxon>
        <taxon>Sphagnaceae</taxon>
        <taxon>Sphagnum</taxon>
    </lineage>
</organism>
<feature type="compositionally biased region" description="Basic and acidic residues" evidence="1">
    <location>
        <begin position="245"/>
        <end position="269"/>
    </location>
</feature>